<organism evidence="2 3">
    <name type="scientific">Steinernema glaseri</name>
    <dbReference type="NCBI Taxonomy" id="37863"/>
    <lineage>
        <taxon>Eukaryota</taxon>
        <taxon>Metazoa</taxon>
        <taxon>Ecdysozoa</taxon>
        <taxon>Nematoda</taxon>
        <taxon>Chromadorea</taxon>
        <taxon>Rhabditida</taxon>
        <taxon>Tylenchina</taxon>
        <taxon>Panagrolaimomorpha</taxon>
        <taxon>Strongyloidoidea</taxon>
        <taxon>Steinernematidae</taxon>
        <taxon>Steinernema</taxon>
    </lineage>
</organism>
<evidence type="ECO:0000313" key="2">
    <source>
        <dbReference type="Proteomes" id="UP000095287"/>
    </source>
</evidence>
<keyword evidence="2" id="KW-1185">Reference proteome</keyword>
<reference evidence="3" key="1">
    <citation type="submission" date="2016-11" db="UniProtKB">
        <authorList>
            <consortium name="WormBaseParasite"/>
        </authorList>
    </citation>
    <scope>IDENTIFICATION</scope>
</reference>
<feature type="region of interest" description="Disordered" evidence="1">
    <location>
        <begin position="23"/>
        <end position="76"/>
    </location>
</feature>
<name>A0A1I7YRU3_9BILA</name>
<proteinExistence type="predicted"/>
<sequence>MSTAKNLGLLSFGDEAENDEAEFSKMNKKLKGKSAHDVLQDETLSKELAVRPEELSTYDRSDDIQSEEQKEERLSRVRAKLSRKLRKGDALNGDVKVPDDDLHNVLEEARTAEEQAKIEGIAAETHALVKEYKRALRKPKEKVEVEEEEPQSEALKEYHDTRLKFKNKSKGIVRYRDPRREEQTLTLLQKLQTNLAHSSKAVHVFDKSAAGIGEQFLPKMSNPELDPENMKRKLEKEKSPERDEKKKKIAEEEVTTEEERQAQEQLQKEAAAKMDLDADDIEEPDWMVHTFVAPADDPNVTKAKDANMKEFSEDWYDITDPRNKMSIRRREDAEHVGE</sequence>
<protein>
    <submittedName>
        <fullName evidence="3">Hepatocellular carcinoma-associated antigen 59-domain-containing protein</fullName>
    </submittedName>
</protein>
<feature type="compositionally biased region" description="Basic and acidic residues" evidence="1">
    <location>
        <begin position="228"/>
        <end position="274"/>
    </location>
</feature>
<dbReference type="Proteomes" id="UP000095287">
    <property type="component" value="Unplaced"/>
</dbReference>
<feature type="region of interest" description="Disordered" evidence="1">
    <location>
        <begin position="140"/>
        <end position="160"/>
    </location>
</feature>
<feature type="compositionally biased region" description="Basic and acidic residues" evidence="1">
    <location>
        <begin position="34"/>
        <end position="75"/>
    </location>
</feature>
<evidence type="ECO:0000313" key="3">
    <source>
        <dbReference type="WBParaSite" id="L893_g19090.t1"/>
    </source>
</evidence>
<feature type="region of interest" description="Disordered" evidence="1">
    <location>
        <begin position="213"/>
        <end position="274"/>
    </location>
</feature>
<evidence type="ECO:0000256" key="1">
    <source>
        <dbReference type="SAM" id="MobiDB-lite"/>
    </source>
</evidence>
<dbReference type="WBParaSite" id="L893_g19090.t1">
    <property type="protein sequence ID" value="L893_g19090.t1"/>
    <property type="gene ID" value="L893_g19090"/>
</dbReference>
<accession>A0A1I7YRU3</accession>
<dbReference type="AlphaFoldDB" id="A0A1I7YRU3"/>